<feature type="compositionally biased region" description="Basic and acidic residues" evidence="1">
    <location>
        <begin position="201"/>
        <end position="223"/>
    </location>
</feature>
<gene>
    <name evidence="3" type="ORF">CAT723_00300</name>
</gene>
<feature type="compositionally biased region" description="Basic and acidic residues" evidence="1">
    <location>
        <begin position="16"/>
        <end position="25"/>
    </location>
</feature>
<proteinExistence type="predicted"/>
<keyword evidence="2" id="KW-0472">Membrane</keyword>
<dbReference type="AlphaFoldDB" id="A0AAV5G7U3"/>
<feature type="compositionally biased region" description="Low complexity" evidence="1">
    <location>
        <begin position="145"/>
        <end position="159"/>
    </location>
</feature>
<feature type="transmembrane region" description="Helical" evidence="2">
    <location>
        <begin position="341"/>
        <end position="362"/>
    </location>
</feature>
<evidence type="ECO:0000313" key="4">
    <source>
        <dbReference type="Proteomes" id="UP001054925"/>
    </source>
</evidence>
<organism evidence="3 4">
    <name type="scientific">Corynebacterium ammoniagenes</name>
    <name type="common">Brevibacterium ammoniagenes</name>
    <dbReference type="NCBI Taxonomy" id="1697"/>
    <lineage>
        <taxon>Bacteria</taxon>
        <taxon>Bacillati</taxon>
        <taxon>Actinomycetota</taxon>
        <taxon>Actinomycetes</taxon>
        <taxon>Mycobacteriales</taxon>
        <taxon>Corynebacteriaceae</taxon>
        <taxon>Corynebacterium</taxon>
    </lineage>
</organism>
<dbReference type="RefSeq" id="WP_168939591.1">
    <property type="nucleotide sequence ID" value="NZ_BQKK01000001.1"/>
</dbReference>
<feature type="compositionally biased region" description="Low complexity" evidence="1">
    <location>
        <begin position="95"/>
        <end position="105"/>
    </location>
</feature>
<accession>A0AAV5G7U3</accession>
<evidence type="ECO:0000256" key="1">
    <source>
        <dbReference type="SAM" id="MobiDB-lite"/>
    </source>
</evidence>
<evidence type="ECO:0000256" key="2">
    <source>
        <dbReference type="SAM" id="Phobius"/>
    </source>
</evidence>
<feature type="transmembrane region" description="Helical" evidence="2">
    <location>
        <begin position="309"/>
        <end position="329"/>
    </location>
</feature>
<feature type="transmembrane region" description="Helical" evidence="2">
    <location>
        <begin position="368"/>
        <end position="390"/>
    </location>
</feature>
<feature type="compositionally biased region" description="Basic and acidic residues" evidence="1">
    <location>
        <begin position="132"/>
        <end position="141"/>
    </location>
</feature>
<feature type="compositionally biased region" description="Low complexity" evidence="1">
    <location>
        <begin position="113"/>
        <end position="131"/>
    </location>
</feature>
<keyword evidence="2" id="KW-1133">Transmembrane helix</keyword>
<keyword evidence="2" id="KW-0812">Transmembrane</keyword>
<feature type="compositionally biased region" description="Basic and acidic residues" evidence="1">
    <location>
        <begin position="160"/>
        <end position="173"/>
    </location>
</feature>
<sequence>MAEDKQLTVAELLARSAKERERRGSADTSAQEEEGKGAPRRRRRRSLDEGGISVAELTGSIKRVKAEPSRSRHSEAADSASRVTPAPEKTEKPADTSAAKSSSAAEKTKPKSAETPPASKTSTPSKASTADKPAEKKESPKKTAKPAAAAASAGTAGAKADAKADSETVKKPDTPATDDTTVIKKVETEPQAGSAPVESKATAKADKPAAKADKPAAKAEGKPAAKPAAARVDETTVMPAQPAPGKQAKKQSAAAAAPAAASASAAPAAATTDAATGEIPVVTEDARPSEAQVAQREEYDVDADDDDKLSAVSIVVLSLVGIILGAIVFKGFEVLWGRFDRIIVSILALVVTGAMVGVVHALRTARDSVSMTLAAIVGLVLTFGPLLIIVL</sequence>
<feature type="compositionally biased region" description="Basic and acidic residues" evidence="1">
    <location>
        <begin position="64"/>
        <end position="76"/>
    </location>
</feature>
<evidence type="ECO:0000313" key="3">
    <source>
        <dbReference type="EMBL" id="GJN41551.1"/>
    </source>
</evidence>
<dbReference type="Proteomes" id="UP001054925">
    <property type="component" value="Unassembled WGS sequence"/>
</dbReference>
<protein>
    <submittedName>
        <fullName evidence="3">Uncharacterized protein</fullName>
    </submittedName>
</protein>
<name>A0AAV5G7U3_CORAM</name>
<comment type="caution">
    <text evidence="3">The sequence shown here is derived from an EMBL/GenBank/DDBJ whole genome shotgun (WGS) entry which is preliminary data.</text>
</comment>
<reference evidence="3" key="1">
    <citation type="submission" date="2021-12" db="EMBL/GenBank/DDBJ databases">
        <title>Draft genome sequence of Corynebacterium ammoniagenes strain T-723.</title>
        <authorList>
            <person name="Matsuzawa M."/>
            <person name="Hiratani M."/>
            <person name="Abe I."/>
            <person name="Tsuji Y."/>
            <person name="Nakamura J."/>
        </authorList>
    </citation>
    <scope>NUCLEOTIDE SEQUENCE</scope>
    <source>
        <strain evidence="3">T-723</strain>
    </source>
</reference>
<feature type="region of interest" description="Disordered" evidence="1">
    <location>
        <begin position="1"/>
        <end position="233"/>
    </location>
</feature>
<dbReference type="EMBL" id="BQKK01000001">
    <property type="protein sequence ID" value="GJN41551.1"/>
    <property type="molecule type" value="Genomic_DNA"/>
</dbReference>